<feature type="transmembrane region" description="Helical" evidence="1">
    <location>
        <begin position="35"/>
        <end position="54"/>
    </location>
</feature>
<evidence type="ECO:0000256" key="1">
    <source>
        <dbReference type="SAM" id="Phobius"/>
    </source>
</evidence>
<keyword evidence="3" id="KW-1185">Reference proteome</keyword>
<feature type="transmembrane region" description="Helical" evidence="1">
    <location>
        <begin position="75"/>
        <end position="95"/>
    </location>
</feature>
<keyword evidence="1" id="KW-1133">Transmembrane helix</keyword>
<feature type="transmembrane region" description="Helical" evidence="1">
    <location>
        <begin position="115"/>
        <end position="134"/>
    </location>
</feature>
<sequence length="141" mass="15245">MRLLPPQWAAFVVLFIDVVVIVFGFLTGSPLLPRAANLVLTVVSIALMFGTRLWSKGGFGYDSFGSMWTLLRRTLPLWLIVAATIAFWGGIFLFAHPLLTVDDIGSLDATANQRGWVGLSAAFASGTLVYAGIVQRAADSR</sequence>
<dbReference type="Proteomes" id="UP001285352">
    <property type="component" value="Unassembled WGS sequence"/>
</dbReference>
<reference evidence="2 3" key="1">
    <citation type="submission" date="2023-11" db="EMBL/GenBank/DDBJ databases">
        <title>Lentzea sokolovensis, sp. nov., Lentzea kristufkii, sp. nov., and Lentzea miocenensis, sp. nov., rare actinobacteria from Sokolov Coal Basin, Miocene lacustrine sediment, Czech Republic.</title>
        <authorList>
            <person name="Lara A."/>
            <person name="Kotroba L."/>
            <person name="Nouioui I."/>
            <person name="Neumann-Schaal M."/>
            <person name="Mast Y."/>
            <person name="Chronakova A."/>
        </authorList>
    </citation>
    <scope>NUCLEOTIDE SEQUENCE [LARGE SCALE GENOMIC DNA]</scope>
    <source>
        <strain evidence="2 3">BCCO 10_0061</strain>
    </source>
</reference>
<feature type="transmembrane region" description="Helical" evidence="1">
    <location>
        <begin position="7"/>
        <end position="29"/>
    </location>
</feature>
<keyword evidence="1" id="KW-0472">Membrane</keyword>
<name>A0ABU4UXL2_9PSEU</name>
<dbReference type="RefSeq" id="WP_319976481.1">
    <property type="nucleotide sequence ID" value="NZ_JAXAVU010000009.1"/>
</dbReference>
<accession>A0ABU4UXL2</accession>
<keyword evidence="1" id="KW-0812">Transmembrane</keyword>
<gene>
    <name evidence="2" type="ORF">SK854_19270</name>
</gene>
<reference evidence="2 3" key="2">
    <citation type="submission" date="2023-11" db="EMBL/GenBank/DDBJ databases">
        <authorList>
            <person name="Lara A.C."/>
            <person name="Chronakova A."/>
        </authorList>
    </citation>
    <scope>NUCLEOTIDE SEQUENCE [LARGE SCALE GENOMIC DNA]</scope>
    <source>
        <strain evidence="2 3">BCCO 10_0061</strain>
    </source>
</reference>
<comment type="caution">
    <text evidence="2">The sequence shown here is derived from an EMBL/GenBank/DDBJ whole genome shotgun (WGS) entry which is preliminary data.</text>
</comment>
<evidence type="ECO:0000313" key="2">
    <source>
        <dbReference type="EMBL" id="MDX8144266.1"/>
    </source>
</evidence>
<evidence type="ECO:0000313" key="3">
    <source>
        <dbReference type="Proteomes" id="UP001285352"/>
    </source>
</evidence>
<dbReference type="EMBL" id="JAXAVU010000009">
    <property type="protein sequence ID" value="MDX8144266.1"/>
    <property type="molecule type" value="Genomic_DNA"/>
</dbReference>
<proteinExistence type="predicted"/>
<protein>
    <submittedName>
        <fullName evidence="2">Uncharacterized protein</fullName>
    </submittedName>
</protein>
<organism evidence="2 3">
    <name type="scientific">Lentzea sokolovensis</name>
    <dbReference type="NCBI Taxonomy" id="3095429"/>
    <lineage>
        <taxon>Bacteria</taxon>
        <taxon>Bacillati</taxon>
        <taxon>Actinomycetota</taxon>
        <taxon>Actinomycetes</taxon>
        <taxon>Pseudonocardiales</taxon>
        <taxon>Pseudonocardiaceae</taxon>
        <taxon>Lentzea</taxon>
    </lineage>
</organism>